<keyword evidence="4" id="KW-0963">Cytoplasm</keyword>
<dbReference type="Pfam" id="PF00018">
    <property type="entry name" value="SH3_1"/>
    <property type="match status" value="1"/>
</dbReference>
<dbReference type="eggNOG" id="KOG3557">
    <property type="taxonomic scope" value="Eukaryota"/>
</dbReference>
<feature type="compositionally biased region" description="Basic residues" evidence="7">
    <location>
        <begin position="87"/>
        <end position="97"/>
    </location>
</feature>
<dbReference type="GO" id="GO:0003779">
    <property type="term" value="F:actin binding"/>
    <property type="evidence" value="ECO:0007669"/>
    <property type="project" value="TreeGrafter"/>
</dbReference>
<dbReference type="Ensembl" id="ENSGACT00000017042.2">
    <property type="protein sequence ID" value="ENSGACP00000017008.2"/>
    <property type="gene ID" value="ENSGACG00000012872.2"/>
</dbReference>
<accession>G3PHD3</accession>
<dbReference type="AlphaFoldDB" id="G3PHD3"/>
<dbReference type="FunFam" id="1.10.150.50:FF:000023">
    <property type="entry name" value="Epidermal growth factor receptor kinase substrate 8"/>
    <property type="match status" value="1"/>
</dbReference>
<feature type="compositionally biased region" description="Polar residues" evidence="7">
    <location>
        <begin position="373"/>
        <end position="383"/>
    </location>
</feature>
<dbReference type="CDD" id="cd09540">
    <property type="entry name" value="SAM_EPS8-like"/>
    <property type="match status" value="1"/>
</dbReference>
<dbReference type="PANTHER" id="PTHR12287:SF19">
    <property type="entry name" value="EPIDERMAL GROWTH FACTOR RECEPTOR KINASE SUBSTRATE 8-LIKE PROTEIN 1"/>
    <property type="match status" value="1"/>
</dbReference>
<evidence type="ECO:0000259" key="8">
    <source>
        <dbReference type="PROSITE" id="PS50002"/>
    </source>
</evidence>
<evidence type="ECO:0000313" key="9">
    <source>
        <dbReference type="Ensembl" id="ENSGACP00000017008.2"/>
    </source>
</evidence>
<reference evidence="9" key="2">
    <citation type="submission" date="2025-08" db="UniProtKB">
        <authorList>
            <consortium name="Ensembl"/>
        </authorList>
    </citation>
    <scope>IDENTIFICATION</scope>
</reference>
<dbReference type="GO" id="GO:0031982">
    <property type="term" value="C:vesicle"/>
    <property type="evidence" value="ECO:0007669"/>
    <property type="project" value="TreeGrafter"/>
</dbReference>
<feature type="region of interest" description="Disordered" evidence="7">
    <location>
        <begin position="1"/>
        <end position="36"/>
    </location>
</feature>
<feature type="compositionally biased region" description="Basic and acidic residues" evidence="7">
    <location>
        <begin position="270"/>
        <end position="283"/>
    </location>
</feature>
<dbReference type="GO" id="GO:0032587">
    <property type="term" value="C:ruffle membrane"/>
    <property type="evidence" value="ECO:0007669"/>
    <property type="project" value="TreeGrafter"/>
</dbReference>
<name>G3PHD3_GASAC</name>
<feature type="region of interest" description="Disordered" evidence="7">
    <location>
        <begin position="228"/>
        <end position="283"/>
    </location>
</feature>
<dbReference type="OMA" id="KRWWKCQ"/>
<dbReference type="Pfam" id="PF22975">
    <property type="entry name" value="EPS8_2nd"/>
    <property type="match status" value="1"/>
</dbReference>
<dbReference type="GO" id="GO:1900029">
    <property type="term" value="P:positive regulation of ruffle assembly"/>
    <property type="evidence" value="ECO:0007669"/>
    <property type="project" value="TreeGrafter"/>
</dbReference>
<dbReference type="Proteomes" id="UP000007635">
    <property type="component" value="Chromosome XI"/>
</dbReference>
<dbReference type="GO" id="GO:0007266">
    <property type="term" value="P:Rho protein signal transduction"/>
    <property type="evidence" value="ECO:0007669"/>
    <property type="project" value="TreeGrafter"/>
</dbReference>
<evidence type="ECO:0000256" key="2">
    <source>
        <dbReference type="ARBA" id="ARBA00006197"/>
    </source>
</evidence>
<keyword evidence="10" id="KW-1185">Reference proteome</keyword>
<keyword evidence="3 6" id="KW-0728">SH3 domain</keyword>
<reference evidence="9" key="3">
    <citation type="submission" date="2025-09" db="UniProtKB">
        <authorList>
            <consortium name="Ensembl"/>
        </authorList>
    </citation>
    <scope>IDENTIFICATION</scope>
</reference>
<dbReference type="InterPro" id="IPR041418">
    <property type="entry name" value="SAM_3"/>
</dbReference>
<dbReference type="GeneTree" id="ENSGT00940000158125"/>
<proteinExistence type="inferred from homology"/>
<sequence length="535" mass="59478">MSASPPPVAPRKHFRVGLIPGEQLSPGGPKSNTNIYKEKCATGDSNYTSLLNAESELESMNHCFDDVERFMARLQQAAEAQSVLNQRSKKRGKKSKKKDQDEGLLALKASPPSENDFVDLFQKIKYSLSLLDRLKSAIAEPDAPELLHHIFVPLGLMVKTTGGPALAASVASPAMTIGAVSLLQNHLIEEEKELWTSLGPYWTSSGLHLKVSVPPYLPVFMDGWKPQACDPTGQPFEDPVESQHKQDAFEESREARLKQDQVRQTAQPPGEERGEVGERELPPEGDRLYCCTYDFVARNSSELSVLQGETLELISSSKKWWKCRNRFDQIGFVPSNILEPQSAPNGRGRTSPVVRRESKKMPISPPTKYLSYAGSSPVRTSPEATRPLRPQSMVSPSTREEDNGRGNTYTHVEVSNVNDELLRRIVVRRDSLRPPVLPTSADITPLNYHSPSADVEAWLHTKGFTQQTVQRLSVLNGAQLFALQKEELRAVAPEEGARVYSQIMVQKALLEDVHKATELKTAMEKQKLKIGLISE</sequence>
<feature type="region of interest" description="Disordered" evidence="7">
    <location>
        <begin position="338"/>
        <end position="409"/>
    </location>
</feature>
<feature type="compositionally biased region" description="Basic and acidic residues" evidence="7">
    <location>
        <begin position="241"/>
        <end position="261"/>
    </location>
</feature>
<feature type="region of interest" description="Disordered" evidence="7">
    <location>
        <begin position="81"/>
        <end position="106"/>
    </location>
</feature>
<dbReference type="GO" id="GO:0005737">
    <property type="term" value="C:cytoplasm"/>
    <property type="evidence" value="ECO:0007669"/>
    <property type="project" value="UniProtKB-SubCell"/>
</dbReference>
<dbReference type="InterPro" id="IPR001452">
    <property type="entry name" value="SH3_domain"/>
</dbReference>
<dbReference type="PROSITE" id="PS50002">
    <property type="entry name" value="SH3"/>
    <property type="match status" value="1"/>
</dbReference>
<dbReference type="CDD" id="cd11764">
    <property type="entry name" value="SH3_Eps8"/>
    <property type="match status" value="1"/>
</dbReference>
<evidence type="ECO:0000256" key="7">
    <source>
        <dbReference type="SAM" id="MobiDB-lite"/>
    </source>
</evidence>
<dbReference type="Gene3D" id="1.10.150.50">
    <property type="entry name" value="Transcription Factor, Ets-1"/>
    <property type="match status" value="1"/>
</dbReference>
<dbReference type="InterPro" id="IPR013761">
    <property type="entry name" value="SAM/pointed_sf"/>
</dbReference>
<dbReference type="STRING" id="69293.ENSGACP00000017008"/>
<evidence type="ECO:0000256" key="5">
    <source>
        <dbReference type="ARBA" id="ARBA00022553"/>
    </source>
</evidence>
<dbReference type="InterPro" id="IPR035462">
    <property type="entry name" value="Eps8_SH3"/>
</dbReference>
<dbReference type="InParanoid" id="G3PHD3"/>
<dbReference type="Bgee" id="ENSGACG00000012872">
    <property type="expression patterns" value="Expressed in liver and 2 other cell types or tissues"/>
</dbReference>
<comment type="subcellular location">
    <subcellularLocation>
        <location evidence="1">Cytoplasm</location>
    </subcellularLocation>
</comment>
<evidence type="ECO:0000256" key="6">
    <source>
        <dbReference type="PROSITE-ProRule" id="PRU00192"/>
    </source>
</evidence>
<protein>
    <submittedName>
        <fullName evidence="9">EPS8 signaling adaptor L1a</fullName>
    </submittedName>
</protein>
<dbReference type="GO" id="GO:0035023">
    <property type="term" value="P:regulation of Rho protein signal transduction"/>
    <property type="evidence" value="ECO:0007669"/>
    <property type="project" value="TreeGrafter"/>
</dbReference>
<comment type="similarity">
    <text evidence="2">Belongs to the EPS8 family.</text>
</comment>
<dbReference type="InterPro" id="IPR055093">
    <property type="entry name" value="EPS8_2nd"/>
</dbReference>
<evidence type="ECO:0000256" key="4">
    <source>
        <dbReference type="ARBA" id="ARBA00022490"/>
    </source>
</evidence>
<dbReference type="InterPro" id="IPR039801">
    <property type="entry name" value="EPS8-like"/>
</dbReference>
<dbReference type="SUPFAM" id="SSF50044">
    <property type="entry name" value="SH3-domain"/>
    <property type="match status" value="1"/>
</dbReference>
<dbReference type="PANTHER" id="PTHR12287">
    <property type="entry name" value="EPIDERMAL GROWTH FACTOR RECEPTOR KINASE SUBSTRATE EPS8-RELATED PROTEIN"/>
    <property type="match status" value="1"/>
</dbReference>
<evidence type="ECO:0000313" key="10">
    <source>
        <dbReference type="Proteomes" id="UP000007635"/>
    </source>
</evidence>
<dbReference type="SMART" id="SM00326">
    <property type="entry name" value="SH3"/>
    <property type="match status" value="1"/>
</dbReference>
<dbReference type="InterPro" id="IPR036028">
    <property type="entry name" value="SH3-like_dom_sf"/>
</dbReference>
<evidence type="ECO:0000256" key="1">
    <source>
        <dbReference type="ARBA" id="ARBA00004496"/>
    </source>
</evidence>
<organism evidence="9 10">
    <name type="scientific">Gasterosteus aculeatus aculeatus</name>
    <name type="common">three-spined stickleback</name>
    <dbReference type="NCBI Taxonomy" id="481459"/>
    <lineage>
        <taxon>Eukaryota</taxon>
        <taxon>Metazoa</taxon>
        <taxon>Chordata</taxon>
        <taxon>Craniata</taxon>
        <taxon>Vertebrata</taxon>
        <taxon>Euteleostomi</taxon>
        <taxon>Actinopterygii</taxon>
        <taxon>Neopterygii</taxon>
        <taxon>Teleostei</taxon>
        <taxon>Neoteleostei</taxon>
        <taxon>Acanthomorphata</taxon>
        <taxon>Eupercaria</taxon>
        <taxon>Perciformes</taxon>
        <taxon>Cottioidei</taxon>
        <taxon>Gasterosteales</taxon>
        <taxon>Gasterosteidae</taxon>
        <taxon>Gasterosteus</taxon>
    </lineage>
</organism>
<feature type="domain" description="SH3" evidence="8">
    <location>
        <begin position="284"/>
        <end position="343"/>
    </location>
</feature>
<dbReference type="Gene3D" id="2.30.30.40">
    <property type="entry name" value="SH3 Domains"/>
    <property type="match status" value="1"/>
</dbReference>
<reference evidence="9 10" key="1">
    <citation type="journal article" date="2021" name="G3 (Bethesda)">
        <title>Improved contiguity of the threespine stickleback genome using long-read sequencing.</title>
        <authorList>
            <person name="Nath S."/>
            <person name="Shaw D.E."/>
            <person name="White M.A."/>
        </authorList>
    </citation>
    <scope>NUCLEOTIDE SEQUENCE [LARGE SCALE GENOMIC DNA]</scope>
    <source>
        <strain evidence="9 10">Lake Benthic</strain>
    </source>
</reference>
<keyword evidence="5" id="KW-0597">Phosphoprotein</keyword>
<evidence type="ECO:0000256" key="3">
    <source>
        <dbReference type="ARBA" id="ARBA00022443"/>
    </source>
</evidence>
<dbReference type="Pfam" id="PF18016">
    <property type="entry name" value="SAM_3"/>
    <property type="match status" value="1"/>
</dbReference>